<evidence type="ECO:0000259" key="3">
    <source>
        <dbReference type="Pfam" id="PF24793"/>
    </source>
</evidence>
<evidence type="ECO:0000256" key="1">
    <source>
        <dbReference type="ARBA" id="ARBA00022651"/>
    </source>
</evidence>
<dbReference type="Pfam" id="PF24793">
    <property type="entry name" value="GINT1_N"/>
    <property type="match status" value="1"/>
</dbReference>
<dbReference type="InterPro" id="IPR056442">
    <property type="entry name" value="GINT1_N"/>
</dbReference>
<protein>
    <recommendedName>
        <fullName evidence="3">Glucosamine inositolphosphorylceramide transferase 1 N-terminal domain-containing protein</fullName>
    </recommendedName>
</protein>
<dbReference type="EMBL" id="FNQC01000023">
    <property type="protein sequence ID" value="SDZ55180.1"/>
    <property type="molecule type" value="Genomic_DNA"/>
</dbReference>
<dbReference type="Gene3D" id="3.40.50.170">
    <property type="entry name" value="Formyl transferase, N-terminal domain"/>
    <property type="match status" value="1"/>
</dbReference>
<dbReference type="PANTHER" id="PTHR43772:SF2">
    <property type="entry name" value="PUTATIVE (AFU_ORTHOLOGUE AFUA_2G04480)-RELATED"/>
    <property type="match status" value="1"/>
</dbReference>
<name>A0A1H3TYB8_9BACT</name>
<dbReference type="SUPFAM" id="SSF75005">
    <property type="entry name" value="Arabinanase/levansucrase/invertase"/>
    <property type="match status" value="1"/>
</dbReference>
<evidence type="ECO:0000313" key="5">
    <source>
        <dbReference type="Proteomes" id="UP000199663"/>
    </source>
</evidence>
<evidence type="ECO:0000256" key="2">
    <source>
        <dbReference type="ARBA" id="ARBA00023277"/>
    </source>
</evidence>
<dbReference type="Gene3D" id="2.115.10.20">
    <property type="entry name" value="Glycosyl hydrolase domain, family 43"/>
    <property type="match status" value="1"/>
</dbReference>
<feature type="domain" description="Glucosamine inositolphosphorylceramide transferase 1 N-terminal" evidence="3">
    <location>
        <begin position="307"/>
        <end position="513"/>
    </location>
</feature>
<accession>A0A1H3TYB8</accession>
<keyword evidence="1" id="KW-0858">Xylan degradation</keyword>
<dbReference type="RefSeq" id="WP_019600405.1">
    <property type="nucleotide sequence ID" value="NZ_FNQC01000023.1"/>
</dbReference>
<dbReference type="Proteomes" id="UP000199663">
    <property type="component" value="Unassembled WGS sequence"/>
</dbReference>
<keyword evidence="1" id="KW-0624">Polysaccharide degradation</keyword>
<organism evidence="4 5">
    <name type="scientific">Rhodonellum ikkaensis</name>
    <dbReference type="NCBI Taxonomy" id="336829"/>
    <lineage>
        <taxon>Bacteria</taxon>
        <taxon>Pseudomonadati</taxon>
        <taxon>Bacteroidota</taxon>
        <taxon>Cytophagia</taxon>
        <taxon>Cytophagales</taxon>
        <taxon>Cytophagaceae</taxon>
        <taxon>Rhodonellum</taxon>
    </lineage>
</organism>
<dbReference type="InterPro" id="IPR036477">
    <property type="entry name" value="Formyl_transf_N_sf"/>
</dbReference>
<gene>
    <name evidence="4" type="ORF">SAMN05444412_12323</name>
</gene>
<sequence length="544" mass="63107">MRKLKIAILTDSPQIPAWAFDMLLRIREEGYGEIVLNIVNRSPKSSGSASPFLYRLYRVIDRFFFKNRHDAFANKNLNDLPNWAVPELLVQPVQQKFTDTFSAPDLDWIRAQDLDVIIRLGFRILKGDILQLPKFGIWSFHHGDNRLNRGGPPCFWEVMQGEETTGSILQILNEKLDDGKVIYRSWSQTDPLSVQRNANTVFWKSLFFVPREIKNLALMGEEKWQASKEALQDVPGHYTPPLYRPPGNLEMLGLGWRLFIRNTLRKRREKQYPAHWEMACLEFSGHEDWTILKKKPIRLFDNPAPQKSFWADPFPIEHKGDTYLFFEEFDKEKQKGHICCAKLHEGTLTEKAVILEEAWHLSYPFVFQEQNDFYMVPESAEAGKLCVYKSSDFPFSWEKTGVFFEGEAYDPSLWKSGGKFWLFVNQKPHVACSPFDELNLYWSETLENPVWHAHPANPIVSDVRNSRPAGRLFSKGGKTYRPSQDSGLRYGHQVGINEIVRLSETAYEEQIVSTIGPEINPGALGIHTFNVMDNRVFVDFYFRK</sequence>
<proteinExistence type="predicted"/>
<dbReference type="SUPFAM" id="SSF53328">
    <property type="entry name" value="Formyltransferase"/>
    <property type="match status" value="1"/>
</dbReference>
<keyword evidence="5" id="KW-1185">Reference proteome</keyword>
<comment type="caution">
    <text evidence="4">The sequence shown here is derived from an EMBL/GenBank/DDBJ whole genome shotgun (WGS) entry which is preliminary data.</text>
</comment>
<dbReference type="PANTHER" id="PTHR43772">
    <property type="entry name" value="ENDO-1,4-BETA-XYLANASE"/>
    <property type="match status" value="1"/>
</dbReference>
<reference evidence="4 5" key="1">
    <citation type="submission" date="2016-10" db="EMBL/GenBank/DDBJ databases">
        <authorList>
            <person name="Varghese N."/>
            <person name="Submissions S."/>
        </authorList>
    </citation>
    <scope>NUCLEOTIDE SEQUENCE [LARGE SCALE GENOMIC DNA]</scope>
    <source>
        <strain evidence="4 5">DSM 17997</strain>
    </source>
</reference>
<dbReference type="InterPro" id="IPR052176">
    <property type="entry name" value="Glycosyl_Hydrlase_43_Enz"/>
</dbReference>
<evidence type="ECO:0000313" key="4">
    <source>
        <dbReference type="EMBL" id="SDZ55180.1"/>
    </source>
</evidence>
<keyword evidence="2" id="KW-0119">Carbohydrate metabolism</keyword>
<dbReference type="InterPro" id="IPR023296">
    <property type="entry name" value="Glyco_hydro_beta-prop_sf"/>
</dbReference>